<protein>
    <submittedName>
        <fullName evidence="2">Class I SAM-dependent methyltransferase</fullName>
        <ecNumber evidence="2">2.1.1.222</ecNumber>
        <ecNumber evidence="2">2.1.1.64</ecNumber>
    </submittedName>
</protein>
<dbReference type="EMBL" id="JBHSKM010000002">
    <property type="protein sequence ID" value="MFC5212516.1"/>
    <property type="molecule type" value="Genomic_DNA"/>
</dbReference>
<dbReference type="GO" id="GO:0061542">
    <property type="term" value="F:3-demethylubiquinol 3-O-methyltransferase activity"/>
    <property type="evidence" value="ECO:0007669"/>
    <property type="project" value="UniProtKB-EC"/>
</dbReference>
<evidence type="ECO:0000313" key="2">
    <source>
        <dbReference type="EMBL" id="MFC5212516.1"/>
    </source>
</evidence>
<dbReference type="GO" id="GO:0032259">
    <property type="term" value="P:methylation"/>
    <property type="evidence" value="ECO:0007669"/>
    <property type="project" value="UniProtKB-KW"/>
</dbReference>
<organism evidence="2 3">
    <name type="scientific">Streptomyces coerulescens</name>
    <dbReference type="NCBI Taxonomy" id="29304"/>
    <lineage>
        <taxon>Bacteria</taxon>
        <taxon>Bacillati</taxon>
        <taxon>Actinomycetota</taxon>
        <taxon>Actinomycetes</taxon>
        <taxon>Kitasatosporales</taxon>
        <taxon>Streptomycetaceae</taxon>
        <taxon>Streptomyces</taxon>
    </lineage>
</organism>
<dbReference type="InterPro" id="IPR029063">
    <property type="entry name" value="SAM-dependent_MTases_sf"/>
</dbReference>
<comment type="caution">
    <text evidence="2">The sequence shown here is derived from an EMBL/GenBank/DDBJ whole genome shotgun (WGS) entry which is preliminary data.</text>
</comment>
<name>A0ABW0CBA1_STRCD</name>
<sequence length="256" mass="28355">MLPFLPDVIVDPPHPEPRDAYEVSAEFYDILQADQDRARVHRFYARDVRTARRGVLDVGAGTGRVTLMCLAGSRVPVHAVEPTRSMRSLLMTRLAALPADMRERVTVHPYRLSEAGLREVADVAICHNTIGCLPPAARHALWPAVADALVPGGVLLVHLPPDRLPHDEATHVLPAQKVGQHVYGGRMVMSADGDRIRTRFDYWVRGARGVLREYTETFWMWPASRAEVIAELAGSGFGPLPRRADSAVLAVRLGRR</sequence>
<proteinExistence type="predicted"/>
<dbReference type="InterPro" id="IPR013217">
    <property type="entry name" value="Methyltransf_12"/>
</dbReference>
<dbReference type="CDD" id="cd02440">
    <property type="entry name" value="AdoMet_MTases"/>
    <property type="match status" value="1"/>
</dbReference>
<evidence type="ECO:0000313" key="3">
    <source>
        <dbReference type="Proteomes" id="UP001596263"/>
    </source>
</evidence>
<evidence type="ECO:0000259" key="1">
    <source>
        <dbReference type="Pfam" id="PF08242"/>
    </source>
</evidence>
<gene>
    <name evidence="2" type="ORF">ACFPQ9_01565</name>
</gene>
<dbReference type="Proteomes" id="UP001596263">
    <property type="component" value="Unassembled WGS sequence"/>
</dbReference>
<keyword evidence="2" id="KW-0808">Transferase</keyword>
<dbReference type="SUPFAM" id="SSF53335">
    <property type="entry name" value="S-adenosyl-L-methionine-dependent methyltransferases"/>
    <property type="match status" value="1"/>
</dbReference>
<keyword evidence="3" id="KW-1185">Reference proteome</keyword>
<dbReference type="EC" id="2.1.1.64" evidence="2"/>
<accession>A0ABW0CBA1</accession>
<keyword evidence="2" id="KW-0489">Methyltransferase</keyword>
<dbReference type="Pfam" id="PF08242">
    <property type="entry name" value="Methyltransf_12"/>
    <property type="match status" value="1"/>
</dbReference>
<dbReference type="Gene3D" id="3.40.50.150">
    <property type="entry name" value="Vaccinia Virus protein VP39"/>
    <property type="match status" value="1"/>
</dbReference>
<dbReference type="RefSeq" id="WP_380845226.1">
    <property type="nucleotide sequence ID" value="NZ_JBHSKM010000002.1"/>
</dbReference>
<dbReference type="GO" id="GO:0102208">
    <property type="term" value="F:2-polyprenyl-6-hydroxyphenol methylase activity"/>
    <property type="evidence" value="ECO:0007669"/>
    <property type="project" value="UniProtKB-EC"/>
</dbReference>
<reference evidence="3" key="1">
    <citation type="journal article" date="2019" name="Int. J. Syst. Evol. Microbiol.">
        <title>The Global Catalogue of Microorganisms (GCM) 10K type strain sequencing project: providing services to taxonomists for standard genome sequencing and annotation.</title>
        <authorList>
            <consortium name="The Broad Institute Genomics Platform"/>
            <consortium name="The Broad Institute Genome Sequencing Center for Infectious Disease"/>
            <person name="Wu L."/>
            <person name="Ma J."/>
        </authorList>
    </citation>
    <scope>NUCLEOTIDE SEQUENCE [LARGE SCALE GENOMIC DNA]</scope>
    <source>
        <strain evidence="3">KCTC 42586</strain>
    </source>
</reference>
<feature type="domain" description="Methyltransferase type 12" evidence="1">
    <location>
        <begin position="56"/>
        <end position="155"/>
    </location>
</feature>
<dbReference type="EC" id="2.1.1.222" evidence="2"/>